<dbReference type="SUPFAM" id="SSF53383">
    <property type="entry name" value="PLP-dependent transferases"/>
    <property type="match status" value="1"/>
</dbReference>
<dbReference type="InterPro" id="IPR015422">
    <property type="entry name" value="PyrdxlP-dep_Trfase_small"/>
</dbReference>
<dbReference type="AlphaFoldDB" id="A0A511JQ76"/>
<dbReference type="Gene3D" id="3.40.640.10">
    <property type="entry name" value="Type I PLP-dependent aspartate aminotransferase-like (Major domain)"/>
    <property type="match status" value="1"/>
</dbReference>
<dbReference type="GO" id="GO:0016829">
    <property type="term" value="F:lyase activity"/>
    <property type="evidence" value="ECO:0007669"/>
    <property type="project" value="UniProtKB-KW"/>
</dbReference>
<dbReference type="Pfam" id="PF00155">
    <property type="entry name" value="Aminotran_1_2"/>
    <property type="match status" value="1"/>
</dbReference>
<reference evidence="7 8" key="1">
    <citation type="submission" date="2019-07" db="EMBL/GenBank/DDBJ databases">
        <title>Whole genome shotgun sequence of Cellulomonas terrae NBRC 100819.</title>
        <authorList>
            <person name="Hosoyama A."/>
            <person name="Uohara A."/>
            <person name="Ohji S."/>
            <person name="Ichikawa N."/>
        </authorList>
    </citation>
    <scope>NUCLEOTIDE SEQUENCE [LARGE SCALE GENOMIC DNA]</scope>
    <source>
        <strain evidence="7 8">NBRC 100819</strain>
    </source>
</reference>
<organism evidence="7 8">
    <name type="scientific">Cellulomonas terrae</name>
    <dbReference type="NCBI Taxonomy" id="311234"/>
    <lineage>
        <taxon>Bacteria</taxon>
        <taxon>Bacillati</taxon>
        <taxon>Actinomycetota</taxon>
        <taxon>Actinomycetes</taxon>
        <taxon>Micrococcales</taxon>
        <taxon>Cellulomonadaceae</taxon>
        <taxon>Cellulomonas</taxon>
    </lineage>
</organism>
<dbReference type="PANTHER" id="PTHR43525">
    <property type="entry name" value="PROTEIN MALY"/>
    <property type="match status" value="1"/>
</dbReference>
<evidence type="ECO:0000259" key="6">
    <source>
        <dbReference type="Pfam" id="PF00155"/>
    </source>
</evidence>
<dbReference type="InterPro" id="IPR051798">
    <property type="entry name" value="Class-II_PLP-Dep_Aminotrans"/>
</dbReference>
<proteinExistence type="inferred from homology"/>
<evidence type="ECO:0000256" key="4">
    <source>
        <dbReference type="ARBA" id="ARBA00037974"/>
    </source>
</evidence>
<comment type="similarity">
    <text evidence="4">Belongs to the class-II pyridoxal-phosphate-dependent aminotransferase family. MalY/PatB cystathionine beta-lyase subfamily.</text>
</comment>
<comment type="similarity">
    <text evidence="5">Belongs to the class-I pyridoxal-phosphate-dependent aminotransferase family.</text>
</comment>
<keyword evidence="8" id="KW-1185">Reference proteome</keyword>
<dbReference type="PANTHER" id="PTHR43525:SF2">
    <property type="entry name" value="CYSTATHIONINE BETA-LYASE-RELATED"/>
    <property type="match status" value="1"/>
</dbReference>
<evidence type="ECO:0000256" key="2">
    <source>
        <dbReference type="ARBA" id="ARBA00022898"/>
    </source>
</evidence>
<name>A0A511JQ76_9CELL</name>
<accession>A0A511JQ76</accession>
<feature type="domain" description="Aminotransferase class I/classII large" evidence="6">
    <location>
        <begin position="63"/>
        <end position="376"/>
    </location>
</feature>
<dbReference type="GO" id="GO:0030170">
    <property type="term" value="F:pyridoxal phosphate binding"/>
    <property type="evidence" value="ECO:0007669"/>
    <property type="project" value="InterPro"/>
</dbReference>
<dbReference type="EMBL" id="BJWH01000028">
    <property type="protein sequence ID" value="GEM00181.1"/>
    <property type="molecule type" value="Genomic_DNA"/>
</dbReference>
<protein>
    <recommendedName>
        <fullName evidence="5">Aminotransferase</fullName>
        <ecNumber evidence="5">2.6.1.-</ecNumber>
    </recommendedName>
</protein>
<dbReference type="GO" id="GO:0008483">
    <property type="term" value="F:transaminase activity"/>
    <property type="evidence" value="ECO:0007669"/>
    <property type="project" value="UniProtKB-KW"/>
</dbReference>
<keyword evidence="2" id="KW-0663">Pyridoxal phosphate</keyword>
<evidence type="ECO:0000256" key="1">
    <source>
        <dbReference type="ARBA" id="ARBA00001933"/>
    </source>
</evidence>
<evidence type="ECO:0000313" key="8">
    <source>
        <dbReference type="Proteomes" id="UP000321049"/>
    </source>
</evidence>
<comment type="cofactor">
    <cofactor evidence="1 5">
        <name>pyridoxal 5'-phosphate</name>
        <dbReference type="ChEBI" id="CHEBI:597326"/>
    </cofactor>
</comment>
<dbReference type="InterPro" id="IPR015424">
    <property type="entry name" value="PyrdxlP-dep_Trfase"/>
</dbReference>
<dbReference type="InterPro" id="IPR004838">
    <property type="entry name" value="NHTrfase_class1_PyrdxlP-BS"/>
</dbReference>
<dbReference type="Gene3D" id="3.90.1150.10">
    <property type="entry name" value="Aspartate Aminotransferase, domain 1"/>
    <property type="match status" value="1"/>
</dbReference>
<gene>
    <name evidence="7" type="ORF">CTE05_37270</name>
</gene>
<dbReference type="Proteomes" id="UP000321049">
    <property type="component" value="Unassembled WGS sequence"/>
</dbReference>
<dbReference type="CDD" id="cd00609">
    <property type="entry name" value="AAT_like"/>
    <property type="match status" value="1"/>
</dbReference>
<dbReference type="InterPro" id="IPR015421">
    <property type="entry name" value="PyrdxlP-dep_Trfase_major"/>
</dbReference>
<dbReference type="EC" id="2.6.1.-" evidence="5"/>
<keyword evidence="5" id="KW-0808">Transferase</keyword>
<evidence type="ECO:0000313" key="7">
    <source>
        <dbReference type="EMBL" id="GEM00181.1"/>
    </source>
</evidence>
<keyword evidence="5" id="KW-0032">Aminotransferase</keyword>
<dbReference type="InterPro" id="IPR004839">
    <property type="entry name" value="Aminotransferase_I/II_large"/>
</dbReference>
<evidence type="ECO:0000256" key="5">
    <source>
        <dbReference type="RuleBase" id="RU000481"/>
    </source>
</evidence>
<comment type="caution">
    <text evidence="7">The sequence shown here is derived from an EMBL/GenBank/DDBJ whole genome shotgun (WGS) entry which is preliminary data.</text>
</comment>
<dbReference type="RefSeq" id="WP_246123749.1">
    <property type="nucleotide sequence ID" value="NZ_BJWH01000028.1"/>
</dbReference>
<sequence>MTIFDTVPLDQLRRRTSEKWRHYPPDVLPLFVAEMDVPQPEPVVRAVVDAMRLGDTGYPAGTAYAEAMATFAADRWDWTVDVAATRLVPDVMLGAVELLRLVTDPGDAVVISPPVYPPFAAFVDHAARRVVTAPLAPDGRLDLEALDRAFGEATASGGRAAYLLCHPHNPTGTLHTADELRAVGELASMHGVRVVADEIHAPLVLGPGSRFVPTTTQIPDAIALHSASKAFNLAGLRAAVAVPGPDAVADLARLPAVVADGVTHLGALAQRTAYREGAAWLDEVLDGLRQNQLLLADLLAEQVPAAVWSPPEATYFAWIDLRALEAVRSGEDPARLALHRARLALNPGPTFGAEGTGFVRLNLAASTATLTDAVGRLASALEHVATVS</sequence>
<evidence type="ECO:0000256" key="3">
    <source>
        <dbReference type="ARBA" id="ARBA00023239"/>
    </source>
</evidence>
<dbReference type="PROSITE" id="PS00105">
    <property type="entry name" value="AA_TRANSFER_CLASS_1"/>
    <property type="match status" value="1"/>
</dbReference>
<keyword evidence="3 7" id="KW-0456">Lyase</keyword>